<name>A0A803LCE2_CHEQI</name>
<reference evidence="2" key="1">
    <citation type="journal article" date="2017" name="Nature">
        <title>The genome of Chenopodium quinoa.</title>
        <authorList>
            <person name="Jarvis D.E."/>
            <person name="Ho Y.S."/>
            <person name="Lightfoot D.J."/>
            <person name="Schmoeckel S.M."/>
            <person name="Li B."/>
            <person name="Borm T.J.A."/>
            <person name="Ohyanagi H."/>
            <person name="Mineta K."/>
            <person name="Michell C.T."/>
            <person name="Saber N."/>
            <person name="Kharbatia N.M."/>
            <person name="Rupper R.R."/>
            <person name="Sharp A.R."/>
            <person name="Dally N."/>
            <person name="Boughton B.A."/>
            <person name="Woo Y.H."/>
            <person name="Gao G."/>
            <person name="Schijlen E.G.W.M."/>
            <person name="Guo X."/>
            <person name="Momin A.A."/>
            <person name="Negrao S."/>
            <person name="Al-Babili S."/>
            <person name="Gehring C."/>
            <person name="Roessner U."/>
            <person name="Jung C."/>
            <person name="Murphy K."/>
            <person name="Arold S.T."/>
            <person name="Gojobori T."/>
            <person name="van der Linden C.G."/>
            <person name="van Loo E.N."/>
            <person name="Jellen E.N."/>
            <person name="Maughan P.J."/>
            <person name="Tester M."/>
        </authorList>
    </citation>
    <scope>NUCLEOTIDE SEQUENCE [LARGE SCALE GENOMIC DNA]</scope>
    <source>
        <strain evidence="2">cv. PI 614886</strain>
    </source>
</reference>
<feature type="compositionally biased region" description="Low complexity" evidence="1">
    <location>
        <begin position="100"/>
        <end position="111"/>
    </location>
</feature>
<protein>
    <submittedName>
        <fullName evidence="2">Uncharacterized protein</fullName>
    </submittedName>
</protein>
<sequence>MSFQIQFFSHIPLSLSTIFSEKILPSILSLFPTSLSCAAIREAEVKLFLSSVDIRGSSSFEALVLDTVCSPISLQSLSSATGDGAEHHDEAAAAMDTEIEGISTSETSSRGSNKRLKRDRLADAVSCFAESLAERKGH</sequence>
<evidence type="ECO:0000313" key="3">
    <source>
        <dbReference type="Proteomes" id="UP000596660"/>
    </source>
</evidence>
<dbReference type="Gramene" id="AUR62009531-RA">
    <property type="protein sequence ID" value="AUR62009531-RA:cds"/>
    <property type="gene ID" value="AUR62009531"/>
</dbReference>
<evidence type="ECO:0000256" key="1">
    <source>
        <dbReference type="SAM" id="MobiDB-lite"/>
    </source>
</evidence>
<organism evidence="2 3">
    <name type="scientific">Chenopodium quinoa</name>
    <name type="common">Quinoa</name>
    <dbReference type="NCBI Taxonomy" id="63459"/>
    <lineage>
        <taxon>Eukaryota</taxon>
        <taxon>Viridiplantae</taxon>
        <taxon>Streptophyta</taxon>
        <taxon>Embryophyta</taxon>
        <taxon>Tracheophyta</taxon>
        <taxon>Spermatophyta</taxon>
        <taxon>Magnoliopsida</taxon>
        <taxon>eudicotyledons</taxon>
        <taxon>Gunneridae</taxon>
        <taxon>Pentapetalae</taxon>
        <taxon>Caryophyllales</taxon>
        <taxon>Chenopodiaceae</taxon>
        <taxon>Chenopodioideae</taxon>
        <taxon>Atripliceae</taxon>
        <taxon>Chenopodium</taxon>
    </lineage>
</organism>
<dbReference type="AlphaFoldDB" id="A0A803LCE2"/>
<keyword evidence="3" id="KW-1185">Reference proteome</keyword>
<dbReference type="Proteomes" id="UP000596660">
    <property type="component" value="Unplaced"/>
</dbReference>
<evidence type="ECO:0000313" key="2">
    <source>
        <dbReference type="EnsemblPlants" id="AUR62009531-RA:cds"/>
    </source>
</evidence>
<feature type="region of interest" description="Disordered" evidence="1">
    <location>
        <begin position="78"/>
        <end position="119"/>
    </location>
</feature>
<dbReference type="EnsemblPlants" id="AUR62009531-RA">
    <property type="protein sequence ID" value="AUR62009531-RA:cds"/>
    <property type="gene ID" value="AUR62009531"/>
</dbReference>
<accession>A0A803LCE2</accession>
<reference evidence="2" key="2">
    <citation type="submission" date="2021-03" db="UniProtKB">
        <authorList>
            <consortium name="EnsemblPlants"/>
        </authorList>
    </citation>
    <scope>IDENTIFICATION</scope>
</reference>
<proteinExistence type="predicted"/>